<evidence type="ECO:0008006" key="4">
    <source>
        <dbReference type="Google" id="ProtNLM"/>
    </source>
</evidence>
<evidence type="ECO:0000313" key="3">
    <source>
        <dbReference type="Proteomes" id="UP000011991"/>
    </source>
</evidence>
<dbReference type="EMBL" id="ANOG01000512">
    <property type="protein sequence ID" value="EMI19511.1"/>
    <property type="molecule type" value="Genomic_DNA"/>
</dbReference>
<evidence type="ECO:0000256" key="1">
    <source>
        <dbReference type="SAM" id="Phobius"/>
    </source>
</evidence>
<protein>
    <recommendedName>
        <fullName evidence="4">Transmembrane anti-sigma factor</fullName>
    </recommendedName>
</protein>
<name>M5RJY8_9BACT</name>
<keyword evidence="1" id="KW-1133">Transmembrane helix</keyword>
<comment type="caution">
    <text evidence="2">The sequence shown here is derived from an EMBL/GenBank/DDBJ whole genome shotgun (WGS) entry which is preliminary data.</text>
</comment>
<proteinExistence type="predicted"/>
<accession>M5RJY8</accession>
<keyword evidence="1" id="KW-0472">Membrane</keyword>
<dbReference type="AlphaFoldDB" id="M5RJY8"/>
<feature type="non-terminal residue" evidence="2">
    <location>
        <position position="138"/>
    </location>
</feature>
<gene>
    <name evidence="2" type="ORF">RMSM_03542</name>
</gene>
<organism evidence="2 3">
    <name type="scientific">Rhodopirellula maiorica SM1</name>
    <dbReference type="NCBI Taxonomy" id="1265738"/>
    <lineage>
        <taxon>Bacteria</taxon>
        <taxon>Pseudomonadati</taxon>
        <taxon>Planctomycetota</taxon>
        <taxon>Planctomycetia</taxon>
        <taxon>Pirellulales</taxon>
        <taxon>Pirellulaceae</taxon>
        <taxon>Novipirellula</taxon>
    </lineage>
</organism>
<reference evidence="2 3" key="1">
    <citation type="journal article" date="2013" name="Mar. Genomics">
        <title>Expression of sulfatases in Rhodopirellula baltica and the diversity of sulfatases in the genus Rhodopirellula.</title>
        <authorList>
            <person name="Wegner C.E."/>
            <person name="Richter-Heitmann T."/>
            <person name="Klindworth A."/>
            <person name="Klockow C."/>
            <person name="Richter M."/>
            <person name="Achstetter T."/>
            <person name="Glockner F.O."/>
            <person name="Harder J."/>
        </authorList>
    </citation>
    <scope>NUCLEOTIDE SEQUENCE [LARGE SCALE GENOMIC DNA]</scope>
    <source>
        <strain evidence="2 3">SM1</strain>
    </source>
</reference>
<feature type="transmembrane region" description="Helical" evidence="1">
    <location>
        <begin position="102"/>
        <end position="124"/>
    </location>
</feature>
<keyword evidence="3" id="KW-1185">Reference proteome</keyword>
<keyword evidence="1" id="KW-0812">Transmembrane</keyword>
<sequence>MSLKLLTDDAPLDPDDELLVAYVDGELDHESRTQLEDRLLDDEELRRRLQSLQQGWDYLDDFPAVTPCEKLVESTLELVVSDIVKPTADTSASRALVNRFRWPLITAGLCVLGVLAAAATIYGIRTSRYQSQLEDLAI</sequence>
<dbReference type="Proteomes" id="UP000011991">
    <property type="component" value="Unassembled WGS sequence"/>
</dbReference>
<evidence type="ECO:0000313" key="2">
    <source>
        <dbReference type="EMBL" id="EMI19511.1"/>
    </source>
</evidence>